<dbReference type="GO" id="GO:0004359">
    <property type="term" value="F:glutaminase activity"/>
    <property type="evidence" value="ECO:0007669"/>
    <property type="project" value="UniProtKB-UniRule"/>
</dbReference>
<dbReference type="RefSeq" id="WP_014453606.1">
    <property type="nucleotide sequence ID" value="NC_017096.1"/>
</dbReference>
<dbReference type="OrthoDB" id="9810320at2"/>
<comment type="similarity">
    <text evidence="9">Belongs to the glutaminase PdxT/SNO family.</text>
</comment>
<feature type="active site" description="Charge relay system" evidence="9 10">
    <location>
        <position position="169"/>
    </location>
</feature>
<evidence type="ECO:0000256" key="1">
    <source>
        <dbReference type="ARBA" id="ARBA00022801"/>
    </source>
</evidence>
<feature type="active site" description="Nucleophile" evidence="9 10">
    <location>
        <position position="78"/>
    </location>
</feature>
<dbReference type="Pfam" id="PF01174">
    <property type="entry name" value="SNO"/>
    <property type="match status" value="1"/>
</dbReference>
<feature type="binding site" evidence="9 11">
    <location>
        <begin position="46"/>
        <end position="48"/>
    </location>
    <ligand>
        <name>L-glutamine</name>
        <dbReference type="ChEBI" id="CHEBI:58359"/>
    </ligand>
</feature>
<keyword evidence="1 9" id="KW-0378">Hydrolase</keyword>
<dbReference type="PANTHER" id="PTHR31559:SF0">
    <property type="entry name" value="PYRIDOXAL 5'-PHOSPHATE SYNTHASE SUBUNIT SNO1-RELATED"/>
    <property type="match status" value="1"/>
</dbReference>
<dbReference type="PROSITE" id="PS51130">
    <property type="entry name" value="PDXT_SNO_2"/>
    <property type="match status" value="1"/>
</dbReference>
<evidence type="ECO:0000256" key="2">
    <source>
        <dbReference type="ARBA" id="ARBA00022898"/>
    </source>
</evidence>
<dbReference type="HAMAP" id="MF_01615">
    <property type="entry name" value="PdxT"/>
    <property type="match status" value="1"/>
</dbReference>
<dbReference type="GO" id="GO:0036381">
    <property type="term" value="F:pyridoxal 5'-phosphate synthase (glutamine hydrolysing) activity"/>
    <property type="evidence" value="ECO:0007669"/>
    <property type="project" value="UniProtKB-UniRule"/>
</dbReference>
<evidence type="ECO:0000256" key="7">
    <source>
        <dbReference type="ARBA" id="ARBA00054599"/>
    </source>
</evidence>
<feature type="binding site" evidence="9 11">
    <location>
        <begin position="133"/>
        <end position="134"/>
    </location>
    <ligand>
        <name>L-glutamine</name>
        <dbReference type="ChEBI" id="CHEBI:58359"/>
    </ligand>
</feature>
<evidence type="ECO:0000313" key="13">
    <source>
        <dbReference type="Proteomes" id="UP000004793"/>
    </source>
</evidence>
<evidence type="ECO:0000256" key="8">
    <source>
        <dbReference type="ARBA" id="ARBA00064749"/>
    </source>
</evidence>
<dbReference type="FunFam" id="3.40.50.880:FF:000010">
    <property type="entry name" value="uncharacterized protein LOC100176842 isoform X2"/>
    <property type="match status" value="1"/>
</dbReference>
<dbReference type="AlphaFoldDB" id="A0A7U6GF34"/>
<gene>
    <name evidence="9 12" type="primary">pdxT</name>
    <name evidence="12" type="ordered locus">CSE_10830</name>
</gene>
<comment type="catalytic activity">
    <reaction evidence="6 9">
        <text>L-glutamine + H2O = L-glutamate + NH4(+)</text>
        <dbReference type="Rhea" id="RHEA:15889"/>
        <dbReference type="ChEBI" id="CHEBI:15377"/>
        <dbReference type="ChEBI" id="CHEBI:28938"/>
        <dbReference type="ChEBI" id="CHEBI:29985"/>
        <dbReference type="ChEBI" id="CHEBI:58359"/>
        <dbReference type="EC" id="3.5.1.2"/>
    </reaction>
</comment>
<evidence type="ECO:0000256" key="6">
    <source>
        <dbReference type="ARBA" id="ARBA00049534"/>
    </source>
</evidence>
<keyword evidence="3 9" id="KW-0315">Glutamine amidotransferase</keyword>
<keyword evidence="4 9" id="KW-0456">Lyase</keyword>
<feature type="active site" description="Charge relay system" evidence="9 10">
    <location>
        <position position="171"/>
    </location>
</feature>
<comment type="pathway">
    <text evidence="9">Cofactor biosynthesis; pyridoxal 5'-phosphate biosynthesis.</text>
</comment>
<keyword evidence="12" id="KW-0808">Transferase</keyword>
<protein>
    <recommendedName>
        <fullName evidence="9">Pyridoxal 5'-phosphate synthase subunit PdxT</fullName>
        <ecNumber evidence="9">4.3.3.6</ecNumber>
    </recommendedName>
    <alternativeName>
        <fullName evidence="9">Pdx2</fullName>
    </alternativeName>
    <alternativeName>
        <fullName evidence="9">Pyridoxal 5'-phosphate synthase glutaminase subunit</fullName>
        <ecNumber evidence="9">3.5.1.2</ecNumber>
    </alternativeName>
</protein>
<dbReference type="GO" id="GO:0042823">
    <property type="term" value="P:pyridoxal phosphate biosynthetic process"/>
    <property type="evidence" value="ECO:0007669"/>
    <property type="project" value="UniProtKB-UniRule"/>
</dbReference>
<keyword evidence="2 9" id="KW-0663">Pyridoxal phosphate</keyword>
<evidence type="ECO:0000256" key="5">
    <source>
        <dbReference type="ARBA" id="ARBA00047992"/>
    </source>
</evidence>
<dbReference type="GO" id="GO:1903600">
    <property type="term" value="C:glutaminase complex"/>
    <property type="evidence" value="ECO:0007669"/>
    <property type="project" value="TreeGrafter"/>
</dbReference>
<dbReference type="InterPro" id="IPR029062">
    <property type="entry name" value="Class_I_gatase-like"/>
</dbReference>
<sequence>MKIGVLALQGAVSEHLNMLKSLGVEAIPVKTAEEIKAIDGLIMPGGESTTMGRLITKFELENVIKERINEGMPVYGTCAGMILLSKRIKNYSQFTLGILDITVIRNAFGRQIDSMEVDLHVKGLDDSFHAIFIRAPIAVDLGTDVEALASLEEGVVFLRQGNVYASAFHPELGNDPRIHKMFIESVEKFLNR</sequence>
<dbReference type="PIRSF" id="PIRSF005639">
    <property type="entry name" value="Glut_amidoT_SNO"/>
    <property type="match status" value="1"/>
</dbReference>
<organism evidence="12 13">
    <name type="scientific">Caldisericum exile (strain DSM 21853 / NBRC 104410 / AZM16c01)</name>
    <dbReference type="NCBI Taxonomy" id="511051"/>
    <lineage>
        <taxon>Bacteria</taxon>
        <taxon>Pseudomonadati</taxon>
        <taxon>Caldisericota/Cryosericota group</taxon>
        <taxon>Caldisericota</taxon>
        <taxon>Caldisericia</taxon>
        <taxon>Caldisericales</taxon>
        <taxon>Caldisericaceae</taxon>
        <taxon>Caldisericum</taxon>
    </lineage>
</organism>
<accession>A0A7U6GF34</accession>
<name>A0A7U6GF34_CALEA</name>
<dbReference type="PANTHER" id="PTHR31559">
    <property type="entry name" value="PYRIDOXAL 5'-PHOSPHATE SYNTHASE SUBUNIT SNO"/>
    <property type="match status" value="1"/>
</dbReference>
<evidence type="ECO:0000256" key="4">
    <source>
        <dbReference type="ARBA" id="ARBA00023239"/>
    </source>
</evidence>
<proteinExistence type="inferred from homology"/>
<keyword evidence="13" id="KW-1185">Reference proteome</keyword>
<comment type="subunit">
    <text evidence="8 9">In the presence of PdxS, forms a dodecamer of heterodimers. Only shows activity in the heterodimer.</text>
</comment>
<dbReference type="EC" id="3.5.1.2" evidence="9"/>
<feature type="binding site" evidence="9 11">
    <location>
        <position position="105"/>
    </location>
    <ligand>
        <name>L-glutamine</name>
        <dbReference type="ChEBI" id="CHEBI:58359"/>
    </ligand>
</feature>
<dbReference type="KEGG" id="cex:CSE_10830"/>
<dbReference type="EMBL" id="AP012051">
    <property type="protein sequence ID" value="BAL81209.1"/>
    <property type="molecule type" value="Genomic_DNA"/>
</dbReference>
<dbReference type="PROSITE" id="PS51273">
    <property type="entry name" value="GATASE_TYPE_1"/>
    <property type="match status" value="1"/>
</dbReference>
<dbReference type="GO" id="GO:0008614">
    <property type="term" value="P:pyridoxine metabolic process"/>
    <property type="evidence" value="ECO:0007669"/>
    <property type="project" value="TreeGrafter"/>
</dbReference>
<dbReference type="PROSITE" id="PS51274">
    <property type="entry name" value="GATASE_COBBQ"/>
    <property type="match status" value="1"/>
</dbReference>
<dbReference type="Proteomes" id="UP000004793">
    <property type="component" value="Chromosome"/>
</dbReference>
<comment type="function">
    <text evidence="7 9">Catalyzes the hydrolysis of glutamine to glutamate and ammonia as part of the biosynthesis of pyridoxal 5'-phosphate. The resulting ammonia molecule is channeled to the active site of PdxS.</text>
</comment>
<evidence type="ECO:0000313" key="12">
    <source>
        <dbReference type="EMBL" id="BAL81209.1"/>
    </source>
</evidence>
<evidence type="ECO:0000256" key="11">
    <source>
        <dbReference type="PIRSR" id="PIRSR005639-2"/>
    </source>
</evidence>
<dbReference type="GO" id="GO:0006543">
    <property type="term" value="P:L-glutamine catabolic process"/>
    <property type="evidence" value="ECO:0007669"/>
    <property type="project" value="UniProtKB-UniRule"/>
</dbReference>
<dbReference type="CDD" id="cd01749">
    <property type="entry name" value="GATase1_PB"/>
    <property type="match status" value="1"/>
</dbReference>
<comment type="catalytic activity">
    <reaction evidence="5 9">
        <text>aldehydo-D-ribose 5-phosphate + D-glyceraldehyde 3-phosphate + L-glutamine = pyridoxal 5'-phosphate + L-glutamate + phosphate + 3 H2O + H(+)</text>
        <dbReference type="Rhea" id="RHEA:31507"/>
        <dbReference type="ChEBI" id="CHEBI:15377"/>
        <dbReference type="ChEBI" id="CHEBI:15378"/>
        <dbReference type="ChEBI" id="CHEBI:29985"/>
        <dbReference type="ChEBI" id="CHEBI:43474"/>
        <dbReference type="ChEBI" id="CHEBI:58273"/>
        <dbReference type="ChEBI" id="CHEBI:58359"/>
        <dbReference type="ChEBI" id="CHEBI:59776"/>
        <dbReference type="ChEBI" id="CHEBI:597326"/>
        <dbReference type="EC" id="4.3.3.6"/>
    </reaction>
</comment>
<reference evidence="12 13" key="1">
    <citation type="submission" date="2011-01" db="EMBL/GenBank/DDBJ databases">
        <title>Whole genome sequence of Caldisericum exile AZM16c01.</title>
        <authorList>
            <person name="Narita-Yamada S."/>
            <person name="Kawakoshi A."/>
            <person name="Nakamura S."/>
            <person name="Sasagawa M."/>
            <person name="Fukada J."/>
            <person name="Sekine M."/>
            <person name="Kato Y."/>
            <person name="Fukai R."/>
            <person name="Sasaki K."/>
            <person name="Hanamaki A."/>
            <person name="Narita H."/>
            <person name="Konno Y."/>
            <person name="Mori K."/>
            <person name="Yamazaki S."/>
            <person name="Suzuki K."/>
            <person name="Fujita N."/>
        </authorList>
    </citation>
    <scope>NUCLEOTIDE SEQUENCE [LARGE SCALE GENOMIC DNA]</scope>
    <source>
        <strain evidence="13">DSM 21853 / NBRC 104410 / AZM16c01</strain>
    </source>
</reference>
<dbReference type="UniPathway" id="UPA00245"/>
<dbReference type="InterPro" id="IPR002161">
    <property type="entry name" value="PdxT/SNO"/>
</dbReference>
<dbReference type="Gene3D" id="3.40.50.880">
    <property type="match status" value="1"/>
</dbReference>
<evidence type="ECO:0000256" key="9">
    <source>
        <dbReference type="HAMAP-Rule" id="MF_01615"/>
    </source>
</evidence>
<dbReference type="GO" id="GO:0005829">
    <property type="term" value="C:cytosol"/>
    <property type="evidence" value="ECO:0007669"/>
    <property type="project" value="TreeGrafter"/>
</dbReference>
<evidence type="ECO:0000256" key="10">
    <source>
        <dbReference type="PIRSR" id="PIRSR005639-1"/>
    </source>
</evidence>
<dbReference type="NCBIfam" id="TIGR03800">
    <property type="entry name" value="PLP_synth_Pdx2"/>
    <property type="match status" value="1"/>
</dbReference>
<dbReference type="SUPFAM" id="SSF52317">
    <property type="entry name" value="Class I glutamine amidotransferase-like"/>
    <property type="match status" value="1"/>
</dbReference>
<dbReference type="GO" id="GO:0016740">
    <property type="term" value="F:transferase activity"/>
    <property type="evidence" value="ECO:0007669"/>
    <property type="project" value="UniProtKB-KW"/>
</dbReference>
<dbReference type="EC" id="4.3.3.6" evidence="9"/>
<evidence type="ECO:0000256" key="3">
    <source>
        <dbReference type="ARBA" id="ARBA00022962"/>
    </source>
</evidence>